<feature type="region of interest" description="Disordered" evidence="1">
    <location>
        <begin position="1"/>
        <end position="34"/>
    </location>
</feature>
<protein>
    <submittedName>
        <fullName evidence="2">Uncharacterized protein</fullName>
    </submittedName>
</protein>
<evidence type="ECO:0000313" key="3">
    <source>
        <dbReference type="Proteomes" id="UP000681722"/>
    </source>
</evidence>
<proteinExistence type="predicted"/>
<feature type="non-terminal residue" evidence="2">
    <location>
        <position position="1"/>
    </location>
</feature>
<dbReference type="EMBL" id="CAJOBC010019180">
    <property type="protein sequence ID" value="CAF4040735.1"/>
    <property type="molecule type" value="Genomic_DNA"/>
</dbReference>
<evidence type="ECO:0000313" key="2">
    <source>
        <dbReference type="EMBL" id="CAF4040735.1"/>
    </source>
</evidence>
<dbReference type="AlphaFoldDB" id="A0A8S2P8P5"/>
<evidence type="ECO:0000256" key="1">
    <source>
        <dbReference type="SAM" id="MobiDB-lite"/>
    </source>
</evidence>
<dbReference type="Proteomes" id="UP000681722">
    <property type="component" value="Unassembled WGS sequence"/>
</dbReference>
<name>A0A8S2P8P5_9BILA</name>
<reference evidence="2" key="1">
    <citation type="submission" date="2021-02" db="EMBL/GenBank/DDBJ databases">
        <authorList>
            <person name="Nowell W R."/>
        </authorList>
    </citation>
    <scope>NUCLEOTIDE SEQUENCE</scope>
</reference>
<gene>
    <name evidence="2" type="ORF">SRO942_LOCUS26847</name>
</gene>
<feature type="compositionally biased region" description="Basic and acidic residues" evidence="1">
    <location>
        <begin position="21"/>
        <end position="34"/>
    </location>
</feature>
<feature type="non-terminal residue" evidence="2">
    <location>
        <position position="34"/>
    </location>
</feature>
<comment type="caution">
    <text evidence="2">The sequence shown here is derived from an EMBL/GenBank/DDBJ whole genome shotgun (WGS) entry which is preliminary data.</text>
</comment>
<sequence length="34" mass="3725">NDTEKIKSLLPKLQPVPGTAKTHEVEVESNGDLH</sequence>
<organism evidence="2 3">
    <name type="scientific">Didymodactylos carnosus</name>
    <dbReference type="NCBI Taxonomy" id="1234261"/>
    <lineage>
        <taxon>Eukaryota</taxon>
        <taxon>Metazoa</taxon>
        <taxon>Spiralia</taxon>
        <taxon>Gnathifera</taxon>
        <taxon>Rotifera</taxon>
        <taxon>Eurotatoria</taxon>
        <taxon>Bdelloidea</taxon>
        <taxon>Philodinida</taxon>
        <taxon>Philodinidae</taxon>
        <taxon>Didymodactylos</taxon>
    </lineage>
</organism>
<accession>A0A8S2P8P5</accession>